<evidence type="ECO:0000256" key="3">
    <source>
        <dbReference type="ARBA" id="ARBA00022618"/>
    </source>
</evidence>
<dbReference type="Pfam" id="PF01926">
    <property type="entry name" value="MMR_HSR1"/>
    <property type="match status" value="1"/>
</dbReference>
<dbReference type="RefSeq" id="WP_324620198.1">
    <property type="nucleotide sequence ID" value="NZ_JAYKOT010000003.1"/>
</dbReference>
<keyword evidence="5 10" id="KW-0547">Nucleotide-binding</keyword>
<dbReference type="Gene3D" id="3.40.50.300">
    <property type="entry name" value="P-loop containing nucleotide triphosphate hydrolases"/>
    <property type="match status" value="1"/>
</dbReference>
<keyword evidence="9 10" id="KW-0131">Cell cycle</keyword>
<keyword evidence="7 10" id="KW-0342">GTP-binding</keyword>
<dbReference type="GO" id="GO:0005525">
    <property type="term" value="F:GTP binding"/>
    <property type="evidence" value="ECO:0007669"/>
    <property type="project" value="UniProtKB-UniRule"/>
</dbReference>
<dbReference type="CDD" id="cd01876">
    <property type="entry name" value="YihA_EngB"/>
    <property type="match status" value="1"/>
</dbReference>
<comment type="function">
    <text evidence="10">Necessary for normal cell division and for the maintenance of normal septation.</text>
</comment>
<dbReference type="Proteomes" id="UP001357733">
    <property type="component" value="Unassembled WGS sequence"/>
</dbReference>
<keyword evidence="8 10" id="KW-0717">Septation</keyword>
<keyword evidence="6" id="KW-0460">Magnesium</keyword>
<dbReference type="FunFam" id="3.40.50.300:FF:000098">
    <property type="entry name" value="Probable GTP-binding protein EngB"/>
    <property type="match status" value="1"/>
</dbReference>
<keyword evidence="4" id="KW-0479">Metal-binding</keyword>
<protein>
    <recommendedName>
        <fullName evidence="10">Probable GTP-binding protein EngB</fullName>
    </recommendedName>
</protein>
<dbReference type="PANTHER" id="PTHR11649:SF13">
    <property type="entry name" value="ENGB-TYPE G DOMAIN-CONTAINING PROTEIN"/>
    <property type="match status" value="1"/>
</dbReference>
<evidence type="ECO:0000259" key="11">
    <source>
        <dbReference type="PROSITE" id="PS51706"/>
    </source>
</evidence>
<name>A0AAW9MVA2_9FIRM</name>
<organism evidence="12 13">
    <name type="scientific">Citroniella saccharovorans</name>
    <dbReference type="NCBI Taxonomy" id="2053367"/>
    <lineage>
        <taxon>Bacteria</taxon>
        <taxon>Bacillati</taxon>
        <taxon>Bacillota</taxon>
        <taxon>Tissierellia</taxon>
        <taxon>Tissierellales</taxon>
        <taxon>Peptoniphilaceae</taxon>
        <taxon>Citroniella</taxon>
    </lineage>
</organism>
<comment type="similarity">
    <text evidence="2 10">Belongs to the TRAFAC class TrmE-Era-EngA-EngB-Septin-like GTPase superfamily. EngB GTPase family.</text>
</comment>
<dbReference type="InterPro" id="IPR030393">
    <property type="entry name" value="G_ENGB_dom"/>
</dbReference>
<dbReference type="EMBL" id="JAYKOT010000003">
    <property type="protein sequence ID" value="MEB3430036.1"/>
    <property type="molecule type" value="Genomic_DNA"/>
</dbReference>
<dbReference type="GO" id="GO:0005829">
    <property type="term" value="C:cytosol"/>
    <property type="evidence" value="ECO:0007669"/>
    <property type="project" value="TreeGrafter"/>
</dbReference>
<evidence type="ECO:0000256" key="8">
    <source>
        <dbReference type="ARBA" id="ARBA00023210"/>
    </source>
</evidence>
<dbReference type="PANTHER" id="PTHR11649">
    <property type="entry name" value="MSS1/TRME-RELATED GTP-BINDING PROTEIN"/>
    <property type="match status" value="1"/>
</dbReference>
<dbReference type="PROSITE" id="PS51706">
    <property type="entry name" value="G_ENGB"/>
    <property type="match status" value="1"/>
</dbReference>
<comment type="caution">
    <text evidence="12">The sequence shown here is derived from an EMBL/GenBank/DDBJ whole genome shotgun (WGS) entry which is preliminary data.</text>
</comment>
<evidence type="ECO:0000256" key="2">
    <source>
        <dbReference type="ARBA" id="ARBA00009638"/>
    </source>
</evidence>
<dbReference type="HAMAP" id="MF_00321">
    <property type="entry name" value="GTPase_EngB"/>
    <property type="match status" value="1"/>
</dbReference>
<evidence type="ECO:0000313" key="12">
    <source>
        <dbReference type="EMBL" id="MEB3430036.1"/>
    </source>
</evidence>
<evidence type="ECO:0000256" key="6">
    <source>
        <dbReference type="ARBA" id="ARBA00022842"/>
    </source>
</evidence>
<reference evidence="12 13" key="1">
    <citation type="submission" date="2024-01" db="EMBL/GenBank/DDBJ databases">
        <title>Complete genome sequence of Citroniella saccharovorans strain M6.X9, isolated from human fecal sample.</title>
        <authorList>
            <person name="Cheng G."/>
            <person name="Westerholm M."/>
            <person name="Schnurer A."/>
        </authorList>
    </citation>
    <scope>NUCLEOTIDE SEQUENCE [LARGE SCALE GENOMIC DNA]</scope>
    <source>
        <strain evidence="12 13">DSM 29873</strain>
    </source>
</reference>
<dbReference type="GO" id="GO:0046872">
    <property type="term" value="F:metal ion binding"/>
    <property type="evidence" value="ECO:0007669"/>
    <property type="project" value="UniProtKB-KW"/>
</dbReference>
<evidence type="ECO:0000256" key="9">
    <source>
        <dbReference type="ARBA" id="ARBA00023306"/>
    </source>
</evidence>
<evidence type="ECO:0000256" key="7">
    <source>
        <dbReference type="ARBA" id="ARBA00023134"/>
    </source>
</evidence>
<dbReference type="NCBIfam" id="TIGR03598">
    <property type="entry name" value="GTPase_YsxC"/>
    <property type="match status" value="1"/>
</dbReference>
<accession>A0AAW9MVA2</accession>
<sequence length="195" mass="22226">MLKINFSSLEQVAGFKSQYPKEKLPEIAFAGRSNVGKSSMINAVLARKNLARTSSKPGKTRTVNFYLANDEFRLVDLPGYGFASAPKSEIIKWAKIIEEYLEDRENLREIFLVVDIRHRPTDDDLDMYEYIIANGFTGYVIATKADKISKGKFDKAKKEISEKLGVERDKIIPFSAENKTNREKILSLIEKIIKK</sequence>
<evidence type="ECO:0000313" key="13">
    <source>
        <dbReference type="Proteomes" id="UP001357733"/>
    </source>
</evidence>
<dbReference type="InterPro" id="IPR006073">
    <property type="entry name" value="GTP-bd"/>
</dbReference>
<comment type="cofactor">
    <cofactor evidence="1">
        <name>Mg(2+)</name>
        <dbReference type="ChEBI" id="CHEBI:18420"/>
    </cofactor>
</comment>
<evidence type="ECO:0000256" key="1">
    <source>
        <dbReference type="ARBA" id="ARBA00001946"/>
    </source>
</evidence>
<keyword evidence="3 10" id="KW-0132">Cell division</keyword>
<dbReference type="SUPFAM" id="SSF52540">
    <property type="entry name" value="P-loop containing nucleoside triphosphate hydrolases"/>
    <property type="match status" value="1"/>
</dbReference>
<gene>
    <name evidence="12" type="primary">yihA</name>
    <name evidence="10" type="synonym">engB</name>
    <name evidence="12" type="ORF">VLK81_08555</name>
</gene>
<dbReference type="GO" id="GO:0000917">
    <property type="term" value="P:division septum assembly"/>
    <property type="evidence" value="ECO:0007669"/>
    <property type="project" value="UniProtKB-KW"/>
</dbReference>
<keyword evidence="13" id="KW-1185">Reference proteome</keyword>
<evidence type="ECO:0000256" key="10">
    <source>
        <dbReference type="HAMAP-Rule" id="MF_00321"/>
    </source>
</evidence>
<dbReference type="InterPro" id="IPR027417">
    <property type="entry name" value="P-loop_NTPase"/>
</dbReference>
<evidence type="ECO:0000256" key="4">
    <source>
        <dbReference type="ARBA" id="ARBA00022723"/>
    </source>
</evidence>
<feature type="domain" description="EngB-type G" evidence="11">
    <location>
        <begin position="23"/>
        <end position="195"/>
    </location>
</feature>
<dbReference type="InterPro" id="IPR019987">
    <property type="entry name" value="GTP-bd_ribosome_bio_YsxC"/>
</dbReference>
<evidence type="ECO:0000256" key="5">
    <source>
        <dbReference type="ARBA" id="ARBA00022741"/>
    </source>
</evidence>
<dbReference type="AlphaFoldDB" id="A0AAW9MVA2"/>
<proteinExistence type="inferred from homology"/>